<accession>A0A158JHI9</accession>
<evidence type="ECO:0000256" key="7">
    <source>
        <dbReference type="ARBA" id="ARBA00022989"/>
    </source>
</evidence>
<proteinExistence type="inferred from homology"/>
<evidence type="ECO:0000256" key="4">
    <source>
        <dbReference type="ARBA" id="ARBA00022475"/>
    </source>
</evidence>
<keyword evidence="4" id="KW-1003">Cell membrane</keyword>
<dbReference type="InterPro" id="IPR043429">
    <property type="entry name" value="ArtM/GltK/GlnP/TcyL/YhdX-like"/>
</dbReference>
<dbReference type="GO" id="GO:0006865">
    <property type="term" value="P:amino acid transport"/>
    <property type="evidence" value="ECO:0007669"/>
    <property type="project" value="UniProtKB-KW"/>
</dbReference>
<dbReference type="OrthoDB" id="9771188at2"/>
<organism evidence="14 15">
    <name type="scientific">Caballeronia udeis</name>
    <dbReference type="NCBI Taxonomy" id="1232866"/>
    <lineage>
        <taxon>Bacteria</taxon>
        <taxon>Pseudomonadati</taxon>
        <taxon>Pseudomonadota</taxon>
        <taxon>Betaproteobacteria</taxon>
        <taxon>Burkholderiales</taxon>
        <taxon>Burkholderiaceae</taxon>
        <taxon>Caballeronia</taxon>
    </lineage>
</organism>
<dbReference type="InterPro" id="IPR010065">
    <property type="entry name" value="AA_ABC_transptr_permease_3TM"/>
</dbReference>
<evidence type="ECO:0000256" key="2">
    <source>
        <dbReference type="ARBA" id="ARBA00010072"/>
    </source>
</evidence>
<feature type="transmembrane region" description="Helical" evidence="12">
    <location>
        <begin position="57"/>
        <end position="78"/>
    </location>
</feature>
<protein>
    <recommendedName>
        <fullName evidence="11">Glutamate/aspartate import permease protein GltK</fullName>
    </recommendedName>
</protein>
<sequence>MNHMNFSAITSNLSYLIIDGFSLTVELTVLCALTGFVLGTVLAVIRLYGPRWAQTLVASYVNLVRSIPLILVIFWVYFLSPYVVAWVVGSANPVQVNAYVSAFVTFSLFEACYYCEIIRAGVLAVPNGQASAARALGLNGAQVLASVILPQAVRHTAPILILQAIVLFQDVSLVYVLSLTDFVGAATQIAQQQNSIVEMYVFVALVYFITCFLCTKGVRRLQHRLATH</sequence>
<keyword evidence="7 12" id="KW-1133">Transmembrane helix</keyword>
<dbReference type="FunFam" id="1.10.3720.10:FF:000006">
    <property type="entry name" value="Glutamate/aspartate ABC transporter, permease protein GltK"/>
    <property type="match status" value="1"/>
</dbReference>
<dbReference type="Pfam" id="PF00528">
    <property type="entry name" value="BPD_transp_1"/>
    <property type="match status" value="1"/>
</dbReference>
<feature type="transmembrane region" description="Helical" evidence="12">
    <location>
        <begin position="199"/>
        <end position="218"/>
    </location>
</feature>
<gene>
    <name evidence="14" type="ORF">AWB69_08000</name>
</gene>
<comment type="similarity">
    <text evidence="2">Belongs to the binding-protein-dependent transport system permease family. HisMQ subfamily.</text>
</comment>
<dbReference type="GO" id="GO:0022857">
    <property type="term" value="F:transmembrane transporter activity"/>
    <property type="evidence" value="ECO:0007669"/>
    <property type="project" value="InterPro"/>
</dbReference>
<keyword evidence="8 12" id="KW-0472">Membrane</keyword>
<evidence type="ECO:0000256" key="3">
    <source>
        <dbReference type="ARBA" id="ARBA00022448"/>
    </source>
</evidence>
<dbReference type="Gene3D" id="1.10.3720.10">
    <property type="entry name" value="MetI-like"/>
    <property type="match status" value="1"/>
</dbReference>
<evidence type="ECO:0000313" key="14">
    <source>
        <dbReference type="EMBL" id="SAL68342.1"/>
    </source>
</evidence>
<evidence type="ECO:0000256" key="8">
    <source>
        <dbReference type="ARBA" id="ARBA00023136"/>
    </source>
</evidence>
<comment type="subunit">
    <text evidence="10">The complex is composed of two ATP-binding proteins (GltL), two transmembrane proteins (GltJ and GltK) and a solute-binding protein (GltI).</text>
</comment>
<comment type="subcellular location">
    <subcellularLocation>
        <location evidence="1">Cell inner membrane</location>
        <topology evidence="1">Multi-pass membrane protein</topology>
    </subcellularLocation>
    <subcellularLocation>
        <location evidence="12">Cell membrane</location>
        <topology evidence="12">Multi-pass membrane protein</topology>
    </subcellularLocation>
</comment>
<reference evidence="14 15" key="1">
    <citation type="submission" date="2016-01" db="EMBL/GenBank/DDBJ databases">
        <authorList>
            <person name="Oliw E.H."/>
        </authorList>
    </citation>
    <scope>NUCLEOTIDE SEQUENCE [LARGE SCALE GENOMIC DNA]</scope>
    <source>
        <strain evidence="14">LMG 27134</strain>
    </source>
</reference>
<feature type="transmembrane region" description="Helical" evidence="12">
    <location>
        <begin position="159"/>
        <end position="179"/>
    </location>
</feature>
<dbReference type="AlphaFoldDB" id="A0A158JHI9"/>
<keyword evidence="3 12" id="KW-0813">Transport</keyword>
<evidence type="ECO:0000256" key="1">
    <source>
        <dbReference type="ARBA" id="ARBA00004429"/>
    </source>
</evidence>
<evidence type="ECO:0000256" key="6">
    <source>
        <dbReference type="ARBA" id="ARBA00022970"/>
    </source>
</evidence>
<evidence type="ECO:0000256" key="10">
    <source>
        <dbReference type="ARBA" id="ARBA00062718"/>
    </source>
</evidence>
<dbReference type="InterPro" id="IPR035906">
    <property type="entry name" value="MetI-like_sf"/>
</dbReference>
<feature type="domain" description="ABC transmembrane type-1" evidence="13">
    <location>
        <begin position="21"/>
        <end position="214"/>
    </location>
</feature>
<comment type="function">
    <text evidence="9">Part of the ABC transporter complex GltIJKL involved in glutamate and aspartate uptake. Probably responsible for the translocation of the substrate across the membrane.</text>
</comment>
<dbReference type="RefSeq" id="WP_062092111.1">
    <property type="nucleotide sequence ID" value="NZ_FCOK02000091.1"/>
</dbReference>
<evidence type="ECO:0000256" key="12">
    <source>
        <dbReference type="RuleBase" id="RU363032"/>
    </source>
</evidence>
<dbReference type="SUPFAM" id="SSF161098">
    <property type="entry name" value="MetI-like"/>
    <property type="match status" value="1"/>
</dbReference>
<dbReference type="EMBL" id="FCOK02000091">
    <property type="protein sequence ID" value="SAL68342.1"/>
    <property type="molecule type" value="Genomic_DNA"/>
</dbReference>
<keyword evidence="6" id="KW-0029">Amino-acid transport</keyword>
<dbReference type="InterPro" id="IPR000515">
    <property type="entry name" value="MetI-like"/>
</dbReference>
<feature type="transmembrane region" description="Helical" evidence="12">
    <location>
        <begin position="20"/>
        <end position="45"/>
    </location>
</feature>
<dbReference type="Proteomes" id="UP000054683">
    <property type="component" value="Unassembled WGS sequence"/>
</dbReference>
<dbReference type="PROSITE" id="PS50928">
    <property type="entry name" value="ABC_TM1"/>
    <property type="match status" value="1"/>
</dbReference>
<dbReference type="NCBIfam" id="TIGR01726">
    <property type="entry name" value="HEQRo_perm_3TM"/>
    <property type="match status" value="1"/>
</dbReference>
<evidence type="ECO:0000256" key="5">
    <source>
        <dbReference type="ARBA" id="ARBA00022692"/>
    </source>
</evidence>
<feature type="transmembrane region" description="Helical" evidence="12">
    <location>
        <begin position="98"/>
        <end position="115"/>
    </location>
</feature>
<keyword evidence="5 12" id="KW-0812">Transmembrane</keyword>
<evidence type="ECO:0000259" key="13">
    <source>
        <dbReference type="PROSITE" id="PS50928"/>
    </source>
</evidence>
<dbReference type="PANTHER" id="PTHR30614">
    <property type="entry name" value="MEMBRANE COMPONENT OF AMINO ACID ABC TRANSPORTER"/>
    <property type="match status" value="1"/>
</dbReference>
<dbReference type="CDD" id="cd06261">
    <property type="entry name" value="TM_PBP2"/>
    <property type="match status" value="1"/>
</dbReference>
<evidence type="ECO:0000256" key="9">
    <source>
        <dbReference type="ARBA" id="ARBA00060298"/>
    </source>
</evidence>
<dbReference type="PANTHER" id="PTHR30614:SF1">
    <property type="entry name" value="GLUTAMATE_ASPARTATE IMPORT PERMEASE PROTEIN GLTK"/>
    <property type="match status" value="1"/>
</dbReference>
<dbReference type="GO" id="GO:0043190">
    <property type="term" value="C:ATP-binding cassette (ABC) transporter complex"/>
    <property type="evidence" value="ECO:0007669"/>
    <property type="project" value="InterPro"/>
</dbReference>
<name>A0A158JHI9_9BURK</name>
<evidence type="ECO:0000256" key="11">
    <source>
        <dbReference type="ARBA" id="ARBA00073645"/>
    </source>
</evidence>
<evidence type="ECO:0000313" key="15">
    <source>
        <dbReference type="Proteomes" id="UP000054683"/>
    </source>
</evidence>